<dbReference type="Gene3D" id="1.10.10.10">
    <property type="entry name" value="Winged helix-like DNA-binding domain superfamily/Winged helix DNA-binding domain"/>
    <property type="match status" value="1"/>
</dbReference>
<evidence type="ECO:0000313" key="5">
    <source>
        <dbReference type="EMBL" id="GAA2056294.1"/>
    </source>
</evidence>
<dbReference type="CDD" id="cd07377">
    <property type="entry name" value="WHTH_GntR"/>
    <property type="match status" value="1"/>
</dbReference>
<keyword evidence="2" id="KW-0238">DNA-binding</keyword>
<evidence type="ECO:0000256" key="3">
    <source>
        <dbReference type="ARBA" id="ARBA00023163"/>
    </source>
</evidence>
<comment type="caution">
    <text evidence="5">The sequence shown here is derived from an EMBL/GenBank/DDBJ whole genome shotgun (WGS) entry which is preliminary data.</text>
</comment>
<dbReference type="RefSeq" id="WP_346070931.1">
    <property type="nucleotide sequence ID" value="NZ_BAAANQ010000006.1"/>
</dbReference>
<dbReference type="InterPro" id="IPR036388">
    <property type="entry name" value="WH-like_DNA-bd_sf"/>
</dbReference>
<dbReference type="PANTHER" id="PTHR44846:SF1">
    <property type="entry name" value="MANNOSYL-D-GLYCERATE TRANSPORT_METABOLISM SYSTEM REPRESSOR MNGR-RELATED"/>
    <property type="match status" value="1"/>
</dbReference>
<dbReference type="SUPFAM" id="SSF46785">
    <property type="entry name" value="Winged helix' DNA-binding domain"/>
    <property type="match status" value="1"/>
</dbReference>
<accession>A0ABP5GVF1</accession>
<dbReference type="PANTHER" id="PTHR44846">
    <property type="entry name" value="MANNOSYL-D-GLYCERATE TRANSPORT/METABOLISM SYSTEM REPRESSOR MNGR-RELATED"/>
    <property type="match status" value="1"/>
</dbReference>
<dbReference type="Pfam" id="PF07702">
    <property type="entry name" value="UTRA"/>
    <property type="match status" value="1"/>
</dbReference>
<protein>
    <recommendedName>
        <fullName evidence="4">HTH gntR-type domain-containing protein</fullName>
    </recommendedName>
</protein>
<keyword evidence="1" id="KW-0805">Transcription regulation</keyword>
<evidence type="ECO:0000256" key="2">
    <source>
        <dbReference type="ARBA" id="ARBA00023125"/>
    </source>
</evidence>
<sequence length="242" mass="26917">MAEHKYAQVRDHLLRRVSGLPVGGQLPAEAALCDEYAVSRITLRRAVDELVNDGYLIRQHGRGTFVSRPRYALKHRERFVSEVTGFFTQMTRQGHTVTSEVLAQKRMRAGARLAEALDLSPAAQVVRLERVRRVNGAIHHLAESFVAEERFPDVLAADFTATSLFAHLRAHHDVVLTRNEIVVGLHTCDGREAHLLDVADGSPLLLATSTVFDLERRPVVHGTSKFLPESAELSFDILADAD</sequence>
<keyword evidence="6" id="KW-1185">Reference proteome</keyword>
<dbReference type="InterPro" id="IPR011663">
    <property type="entry name" value="UTRA"/>
</dbReference>
<dbReference type="PROSITE" id="PS50949">
    <property type="entry name" value="HTH_GNTR"/>
    <property type="match status" value="1"/>
</dbReference>
<dbReference type="EMBL" id="BAAANQ010000006">
    <property type="protein sequence ID" value="GAA2056294.1"/>
    <property type="molecule type" value="Genomic_DNA"/>
</dbReference>
<dbReference type="SUPFAM" id="SSF64288">
    <property type="entry name" value="Chorismate lyase-like"/>
    <property type="match status" value="1"/>
</dbReference>
<gene>
    <name evidence="5" type="ORF">GCM10009757_34000</name>
</gene>
<dbReference type="Proteomes" id="UP001403094">
    <property type="component" value="Unassembled WGS sequence"/>
</dbReference>
<evidence type="ECO:0000313" key="6">
    <source>
        <dbReference type="Proteomes" id="UP001403094"/>
    </source>
</evidence>
<dbReference type="InterPro" id="IPR036390">
    <property type="entry name" value="WH_DNA-bd_sf"/>
</dbReference>
<name>A0ABP5GVF1_9ACTN</name>
<organism evidence="5 6">
    <name type="scientific">Streptomyces cheonanensis</name>
    <dbReference type="NCBI Taxonomy" id="312720"/>
    <lineage>
        <taxon>Bacteria</taxon>
        <taxon>Bacillati</taxon>
        <taxon>Actinomycetota</taxon>
        <taxon>Actinomycetes</taxon>
        <taxon>Kitasatosporales</taxon>
        <taxon>Streptomycetaceae</taxon>
        <taxon>Streptomyces</taxon>
    </lineage>
</organism>
<dbReference type="InterPro" id="IPR050679">
    <property type="entry name" value="Bact_HTH_transcr_reg"/>
</dbReference>
<dbReference type="InterPro" id="IPR000524">
    <property type="entry name" value="Tscrpt_reg_HTH_GntR"/>
</dbReference>
<reference evidence="6" key="1">
    <citation type="journal article" date="2019" name="Int. J. Syst. Evol. Microbiol.">
        <title>The Global Catalogue of Microorganisms (GCM) 10K type strain sequencing project: providing services to taxonomists for standard genome sequencing and annotation.</title>
        <authorList>
            <consortium name="The Broad Institute Genomics Platform"/>
            <consortium name="The Broad Institute Genome Sequencing Center for Infectious Disease"/>
            <person name="Wu L."/>
            <person name="Ma J."/>
        </authorList>
    </citation>
    <scope>NUCLEOTIDE SEQUENCE [LARGE SCALE GENOMIC DNA]</scope>
    <source>
        <strain evidence="6">JCM 14549</strain>
    </source>
</reference>
<dbReference type="Gene3D" id="3.40.1410.10">
    <property type="entry name" value="Chorismate lyase-like"/>
    <property type="match status" value="1"/>
</dbReference>
<dbReference type="InterPro" id="IPR028978">
    <property type="entry name" value="Chorismate_lyase_/UTRA_dom_sf"/>
</dbReference>
<proteinExistence type="predicted"/>
<dbReference type="SMART" id="SM00345">
    <property type="entry name" value="HTH_GNTR"/>
    <property type="match status" value="1"/>
</dbReference>
<dbReference type="Pfam" id="PF00392">
    <property type="entry name" value="GntR"/>
    <property type="match status" value="1"/>
</dbReference>
<keyword evidence="3" id="KW-0804">Transcription</keyword>
<evidence type="ECO:0000259" key="4">
    <source>
        <dbReference type="PROSITE" id="PS50949"/>
    </source>
</evidence>
<evidence type="ECO:0000256" key="1">
    <source>
        <dbReference type="ARBA" id="ARBA00023015"/>
    </source>
</evidence>
<dbReference type="SMART" id="SM00866">
    <property type="entry name" value="UTRA"/>
    <property type="match status" value="1"/>
</dbReference>
<dbReference type="PRINTS" id="PR00035">
    <property type="entry name" value="HTHGNTR"/>
</dbReference>
<feature type="domain" description="HTH gntR-type" evidence="4">
    <location>
        <begin position="3"/>
        <end position="69"/>
    </location>
</feature>